<dbReference type="Proteomes" id="UP001341840">
    <property type="component" value="Unassembled WGS sequence"/>
</dbReference>
<evidence type="ECO:0000313" key="2">
    <source>
        <dbReference type="Proteomes" id="UP001341840"/>
    </source>
</evidence>
<evidence type="ECO:0000313" key="1">
    <source>
        <dbReference type="EMBL" id="MED6222720.1"/>
    </source>
</evidence>
<proteinExistence type="predicted"/>
<accession>A0ABU6ZL87</accession>
<keyword evidence="2" id="KW-1185">Reference proteome</keyword>
<comment type="caution">
    <text evidence="1">The sequence shown here is derived from an EMBL/GenBank/DDBJ whole genome shotgun (WGS) entry which is preliminary data.</text>
</comment>
<sequence length="110" mass="12817">MPRADKLYRIPAVTGSDLLSPSSQALVPCYQGEPRAEISNWACRPRSDSYAWLHVMRTHRLQQWPSRFCCDLFVPFALFGHFRSELRLLYPETLKHTHQGIVRNGKQFKT</sequence>
<dbReference type="EMBL" id="JASCZI010272554">
    <property type="protein sequence ID" value="MED6222720.1"/>
    <property type="molecule type" value="Genomic_DNA"/>
</dbReference>
<gene>
    <name evidence="1" type="ORF">PIB30_067073</name>
</gene>
<name>A0ABU6ZL87_9FABA</name>
<protein>
    <submittedName>
        <fullName evidence="1">Uncharacterized protein</fullName>
    </submittedName>
</protein>
<organism evidence="1 2">
    <name type="scientific">Stylosanthes scabra</name>
    <dbReference type="NCBI Taxonomy" id="79078"/>
    <lineage>
        <taxon>Eukaryota</taxon>
        <taxon>Viridiplantae</taxon>
        <taxon>Streptophyta</taxon>
        <taxon>Embryophyta</taxon>
        <taxon>Tracheophyta</taxon>
        <taxon>Spermatophyta</taxon>
        <taxon>Magnoliopsida</taxon>
        <taxon>eudicotyledons</taxon>
        <taxon>Gunneridae</taxon>
        <taxon>Pentapetalae</taxon>
        <taxon>rosids</taxon>
        <taxon>fabids</taxon>
        <taxon>Fabales</taxon>
        <taxon>Fabaceae</taxon>
        <taxon>Papilionoideae</taxon>
        <taxon>50 kb inversion clade</taxon>
        <taxon>dalbergioids sensu lato</taxon>
        <taxon>Dalbergieae</taxon>
        <taxon>Pterocarpus clade</taxon>
        <taxon>Stylosanthes</taxon>
    </lineage>
</organism>
<reference evidence="1 2" key="1">
    <citation type="journal article" date="2023" name="Plants (Basel)">
        <title>Bridging the Gap: Combining Genomics and Transcriptomics Approaches to Understand Stylosanthes scabra, an Orphan Legume from the Brazilian Caatinga.</title>
        <authorList>
            <person name="Ferreira-Neto J.R.C."/>
            <person name="da Silva M.D."/>
            <person name="Binneck E."/>
            <person name="de Melo N.F."/>
            <person name="da Silva R.H."/>
            <person name="de Melo A.L.T.M."/>
            <person name="Pandolfi V."/>
            <person name="Bustamante F.O."/>
            <person name="Brasileiro-Vidal A.C."/>
            <person name="Benko-Iseppon A.M."/>
        </authorList>
    </citation>
    <scope>NUCLEOTIDE SEQUENCE [LARGE SCALE GENOMIC DNA]</scope>
    <source>
        <tissue evidence="1">Leaves</tissue>
    </source>
</reference>